<feature type="domain" description="Putative sugar diacid recognition" evidence="1">
    <location>
        <begin position="3"/>
        <end position="79"/>
    </location>
</feature>
<evidence type="ECO:0000259" key="1">
    <source>
        <dbReference type="Pfam" id="PF05651"/>
    </source>
</evidence>
<protein>
    <submittedName>
        <fullName evidence="2">Sugar diacid utilization regulator</fullName>
    </submittedName>
</protein>
<proteinExistence type="predicted"/>
<accession>A0A173UQL7</accession>
<gene>
    <name evidence="2" type="ORF">ERS852574_03161</name>
</gene>
<dbReference type="Proteomes" id="UP000095727">
    <property type="component" value="Unassembled WGS sequence"/>
</dbReference>
<dbReference type="Pfam" id="PF05651">
    <property type="entry name" value="Diacid_rec"/>
    <property type="match status" value="1"/>
</dbReference>
<dbReference type="RefSeq" id="WP_055158579.1">
    <property type="nucleotide sequence ID" value="NZ_CYXR01000038.1"/>
</dbReference>
<sequence length="80" mass="8781">MKLDKSLAFQVVNTIKDTCGQDINFIDKQGMIFASTNADRIGTFHAIGHKAAQTEQTIEVFSDDDFPGTQKGINMPMSLS</sequence>
<name>A0A173UQL7_9FIRM</name>
<dbReference type="InterPro" id="IPR008599">
    <property type="entry name" value="Diacid_rec"/>
</dbReference>
<dbReference type="EMBL" id="CYXR01000038">
    <property type="protein sequence ID" value="CUN17311.1"/>
    <property type="molecule type" value="Genomic_DNA"/>
</dbReference>
<dbReference type="AlphaFoldDB" id="A0A173UQL7"/>
<reference evidence="2 3" key="1">
    <citation type="submission" date="2015-09" db="EMBL/GenBank/DDBJ databases">
        <authorList>
            <consortium name="Pathogen Informatics"/>
        </authorList>
    </citation>
    <scope>NUCLEOTIDE SEQUENCE [LARGE SCALE GENOMIC DNA]</scope>
    <source>
        <strain evidence="2 3">2789STDY5834962</strain>
    </source>
</reference>
<organism evidence="2 3">
    <name type="scientific">Coprococcus comes</name>
    <dbReference type="NCBI Taxonomy" id="410072"/>
    <lineage>
        <taxon>Bacteria</taxon>
        <taxon>Bacillati</taxon>
        <taxon>Bacillota</taxon>
        <taxon>Clostridia</taxon>
        <taxon>Lachnospirales</taxon>
        <taxon>Lachnospiraceae</taxon>
        <taxon>Coprococcus</taxon>
    </lineage>
</organism>
<evidence type="ECO:0000313" key="2">
    <source>
        <dbReference type="EMBL" id="CUN17311.1"/>
    </source>
</evidence>
<evidence type="ECO:0000313" key="3">
    <source>
        <dbReference type="Proteomes" id="UP000095727"/>
    </source>
</evidence>